<feature type="region of interest" description="Disordered" evidence="1">
    <location>
        <begin position="26"/>
        <end position="92"/>
    </location>
</feature>
<proteinExistence type="predicted"/>
<organism evidence="3 4">
    <name type="scientific">Symbiodinium necroappetens</name>
    <dbReference type="NCBI Taxonomy" id="1628268"/>
    <lineage>
        <taxon>Eukaryota</taxon>
        <taxon>Sar</taxon>
        <taxon>Alveolata</taxon>
        <taxon>Dinophyceae</taxon>
        <taxon>Suessiales</taxon>
        <taxon>Symbiodiniaceae</taxon>
        <taxon>Symbiodinium</taxon>
    </lineage>
</organism>
<dbReference type="Proteomes" id="UP000601435">
    <property type="component" value="Unassembled WGS sequence"/>
</dbReference>
<evidence type="ECO:0000313" key="3">
    <source>
        <dbReference type="EMBL" id="CAE7868782.1"/>
    </source>
</evidence>
<feature type="domain" description="Dinoflagellate luciferase N-terminal" evidence="2">
    <location>
        <begin position="133"/>
        <end position="200"/>
    </location>
</feature>
<evidence type="ECO:0000256" key="1">
    <source>
        <dbReference type="SAM" id="MobiDB-lite"/>
    </source>
</evidence>
<comment type="caution">
    <text evidence="3">The sequence shown here is derived from an EMBL/GenBank/DDBJ whole genome shotgun (WGS) entry which is preliminary data.</text>
</comment>
<keyword evidence="4" id="KW-1185">Reference proteome</keyword>
<feature type="compositionally biased region" description="Low complexity" evidence="1">
    <location>
        <begin position="59"/>
        <end position="86"/>
    </location>
</feature>
<name>A0A813ALJ9_9DINO</name>
<protein>
    <submittedName>
        <fullName evidence="3">Dnmt3b protein</fullName>
    </submittedName>
</protein>
<dbReference type="AlphaFoldDB" id="A0A813ALJ9"/>
<feature type="compositionally biased region" description="Basic and acidic residues" evidence="1">
    <location>
        <begin position="43"/>
        <end position="55"/>
    </location>
</feature>
<dbReference type="Pfam" id="PF05295">
    <property type="entry name" value="Luciferase_N"/>
    <property type="match status" value="1"/>
</dbReference>
<dbReference type="OrthoDB" id="444808at2759"/>
<evidence type="ECO:0000313" key="4">
    <source>
        <dbReference type="Proteomes" id="UP000601435"/>
    </source>
</evidence>
<reference evidence="3" key="1">
    <citation type="submission" date="2021-02" db="EMBL/GenBank/DDBJ databases">
        <authorList>
            <person name="Dougan E. K."/>
            <person name="Rhodes N."/>
            <person name="Thang M."/>
            <person name="Chan C."/>
        </authorList>
    </citation>
    <scope>NUCLEOTIDE SEQUENCE</scope>
</reference>
<dbReference type="EMBL" id="CAJNJA010059810">
    <property type="protein sequence ID" value="CAE7868782.1"/>
    <property type="molecule type" value="Genomic_DNA"/>
</dbReference>
<dbReference type="InterPro" id="IPR007959">
    <property type="entry name" value="Dino_Luciferase_N"/>
</dbReference>
<sequence length="274" mass="30601">MGIITQILLSLPPHLVQIIRDVVNSPDVRRDIPPPTTCLRYNQRRDPDDNLHAWRPEPSTQASSFSSGSGQASQAAEASASPGASSTVYTARHEDSQVSGKAADRSLSWNIAITQDTCVHAMAKAQQDALRRCLQDARLPDSFIQYCVGDLKMASLEDFVNIVTIKDYEQELKTVLTDNCADTKDQPLQLSRARAAWRAVRTILLRQEHRRQQGEPVEELDVALEPSTQETLLQQFKASYNLSIDVHYMPGDTLLGRLFRECQRMAPTVISISK</sequence>
<evidence type="ECO:0000259" key="2">
    <source>
        <dbReference type="Pfam" id="PF05295"/>
    </source>
</evidence>
<feature type="non-terminal residue" evidence="3">
    <location>
        <position position="274"/>
    </location>
</feature>
<accession>A0A813ALJ9</accession>
<gene>
    <name evidence="3" type="primary">Dnmt3b</name>
    <name evidence="3" type="ORF">SNEC2469_LOCUS27960</name>
</gene>